<evidence type="ECO:0000313" key="1">
    <source>
        <dbReference type="EMBL" id="SDM92861.1"/>
    </source>
</evidence>
<sequence>MTATVSPTDVDPFDLPDWLGESEVTWSADTGLRTGHLVPGRLTGPSDEDAVACDLLAVDEAYPAPVTDSALRSRAHQSWQHGQILLAAYDGRLTLLVPGTGFDADRVLVALERLARAVGAAPASYAAHLRLGR</sequence>
<name>A0A1G9X8N1_9ACTN</name>
<dbReference type="AlphaFoldDB" id="A0A1G9X8N1"/>
<evidence type="ECO:0000313" key="2">
    <source>
        <dbReference type="Proteomes" id="UP000199004"/>
    </source>
</evidence>
<protein>
    <submittedName>
        <fullName evidence="1">Uncharacterized protein</fullName>
    </submittedName>
</protein>
<keyword evidence="2" id="KW-1185">Reference proteome</keyword>
<accession>A0A1G9X8N1</accession>
<organism evidence="1 2">
    <name type="scientific">Nocardioides szechwanensis</name>
    <dbReference type="NCBI Taxonomy" id="1005944"/>
    <lineage>
        <taxon>Bacteria</taxon>
        <taxon>Bacillati</taxon>
        <taxon>Actinomycetota</taxon>
        <taxon>Actinomycetes</taxon>
        <taxon>Propionibacteriales</taxon>
        <taxon>Nocardioidaceae</taxon>
        <taxon>Nocardioides</taxon>
    </lineage>
</organism>
<dbReference type="RefSeq" id="WP_091022821.1">
    <property type="nucleotide sequence ID" value="NZ_BKAE01000001.1"/>
</dbReference>
<dbReference type="STRING" id="1005944.SAMN05192576_1289"/>
<dbReference type="Proteomes" id="UP000199004">
    <property type="component" value="Unassembled WGS sequence"/>
</dbReference>
<reference evidence="1 2" key="1">
    <citation type="submission" date="2016-10" db="EMBL/GenBank/DDBJ databases">
        <authorList>
            <person name="de Groot N.N."/>
        </authorList>
    </citation>
    <scope>NUCLEOTIDE SEQUENCE [LARGE SCALE GENOMIC DNA]</scope>
    <source>
        <strain evidence="1 2">CGMCC 1.11147</strain>
    </source>
</reference>
<dbReference type="EMBL" id="FNIC01000001">
    <property type="protein sequence ID" value="SDM92861.1"/>
    <property type="molecule type" value="Genomic_DNA"/>
</dbReference>
<gene>
    <name evidence="1" type="ORF">SAMN05192576_1289</name>
</gene>
<dbReference type="OrthoDB" id="3784224at2"/>
<proteinExistence type="predicted"/>